<evidence type="ECO:0000256" key="1">
    <source>
        <dbReference type="SAM" id="MobiDB-lite"/>
    </source>
</evidence>
<comment type="caution">
    <text evidence="2">The sequence shown here is derived from an EMBL/GenBank/DDBJ whole genome shotgun (WGS) entry which is preliminary data.</text>
</comment>
<sequence length="93" mass="10636">MLPPTIKGKARRREGDAAGEGKRFRRSRFFFSSKTKKAEDGLRCVLSEGNTLFRPRWYDCRALSSFRPLAYWDSSLRALPALFFSARESAGNN</sequence>
<protein>
    <submittedName>
        <fullName evidence="2">Uncharacterized protein</fullName>
    </submittedName>
</protein>
<feature type="region of interest" description="Disordered" evidence="1">
    <location>
        <begin position="1"/>
        <end position="21"/>
    </location>
</feature>
<accession>A0AAN9PIF9</accession>
<dbReference type="AlphaFoldDB" id="A0AAN9PIF9"/>
<evidence type="ECO:0000313" key="2">
    <source>
        <dbReference type="EMBL" id="KAK7298834.1"/>
    </source>
</evidence>
<dbReference type="Proteomes" id="UP001367508">
    <property type="component" value="Unassembled WGS sequence"/>
</dbReference>
<name>A0AAN9PIF9_CANGL</name>
<reference evidence="2 3" key="1">
    <citation type="submission" date="2024-01" db="EMBL/GenBank/DDBJ databases">
        <title>The genomes of 5 underutilized Papilionoideae crops provide insights into root nodulation and disease resistanc.</title>
        <authorList>
            <person name="Jiang F."/>
        </authorList>
    </citation>
    <scope>NUCLEOTIDE SEQUENCE [LARGE SCALE GENOMIC DNA]</scope>
    <source>
        <strain evidence="2">LVBAO_FW01</strain>
        <tissue evidence="2">Leaves</tissue>
    </source>
</reference>
<dbReference type="EMBL" id="JAYMYQ010000024">
    <property type="protein sequence ID" value="KAK7298834.1"/>
    <property type="molecule type" value="Genomic_DNA"/>
</dbReference>
<keyword evidence="3" id="KW-1185">Reference proteome</keyword>
<evidence type="ECO:0000313" key="3">
    <source>
        <dbReference type="Proteomes" id="UP001367508"/>
    </source>
</evidence>
<proteinExistence type="predicted"/>
<gene>
    <name evidence="2" type="ORF">VNO77_46379</name>
</gene>
<organism evidence="2 3">
    <name type="scientific">Canavalia gladiata</name>
    <name type="common">Sword bean</name>
    <name type="synonym">Dolichos gladiatus</name>
    <dbReference type="NCBI Taxonomy" id="3824"/>
    <lineage>
        <taxon>Eukaryota</taxon>
        <taxon>Viridiplantae</taxon>
        <taxon>Streptophyta</taxon>
        <taxon>Embryophyta</taxon>
        <taxon>Tracheophyta</taxon>
        <taxon>Spermatophyta</taxon>
        <taxon>Magnoliopsida</taxon>
        <taxon>eudicotyledons</taxon>
        <taxon>Gunneridae</taxon>
        <taxon>Pentapetalae</taxon>
        <taxon>rosids</taxon>
        <taxon>fabids</taxon>
        <taxon>Fabales</taxon>
        <taxon>Fabaceae</taxon>
        <taxon>Papilionoideae</taxon>
        <taxon>50 kb inversion clade</taxon>
        <taxon>NPAAA clade</taxon>
        <taxon>indigoferoid/millettioid clade</taxon>
        <taxon>Phaseoleae</taxon>
        <taxon>Canavalia</taxon>
    </lineage>
</organism>